<evidence type="ECO:0000256" key="1">
    <source>
        <dbReference type="SAM" id="MobiDB-lite"/>
    </source>
</evidence>
<dbReference type="AlphaFoldDB" id="A0A2V1AMT8"/>
<evidence type="ECO:0000313" key="2">
    <source>
        <dbReference type="EMBL" id="PVH19168.1"/>
    </source>
</evidence>
<reference evidence="2 3" key="1">
    <citation type="submission" date="2017-12" db="EMBL/GenBank/DDBJ databases">
        <title>Genome Sequence of a Multidrug-Resistant Candida haemulonii Isolate from a Patient with Chronic Leg Ulcers in Israel.</title>
        <authorList>
            <person name="Chow N.A."/>
            <person name="Gade L."/>
            <person name="Batra D."/>
            <person name="Rowe L.A."/>
            <person name="Ben-Ami R."/>
            <person name="Loparev V.N."/>
            <person name="Litvintseva A.P."/>
        </authorList>
    </citation>
    <scope>NUCLEOTIDE SEQUENCE [LARGE SCALE GENOMIC DNA]</scope>
    <source>
        <strain evidence="2 3">B11899</strain>
    </source>
</reference>
<dbReference type="EMBL" id="PKFO01000001">
    <property type="protein sequence ID" value="PVH19168.1"/>
    <property type="molecule type" value="Genomic_DNA"/>
</dbReference>
<dbReference type="Proteomes" id="UP000244309">
    <property type="component" value="Unassembled WGS sequence"/>
</dbReference>
<feature type="compositionally biased region" description="Polar residues" evidence="1">
    <location>
        <begin position="179"/>
        <end position="197"/>
    </location>
</feature>
<name>A0A2V1AMT8_9ASCO</name>
<comment type="caution">
    <text evidence="2">The sequence shown here is derived from an EMBL/GenBank/DDBJ whole genome shotgun (WGS) entry which is preliminary data.</text>
</comment>
<dbReference type="OrthoDB" id="4025787at2759"/>
<proteinExistence type="predicted"/>
<feature type="compositionally biased region" description="Low complexity" evidence="1">
    <location>
        <begin position="18"/>
        <end position="32"/>
    </location>
</feature>
<feature type="compositionally biased region" description="Polar residues" evidence="1">
    <location>
        <begin position="33"/>
        <end position="42"/>
    </location>
</feature>
<feature type="region of interest" description="Disordered" evidence="1">
    <location>
        <begin position="1"/>
        <end position="68"/>
    </location>
</feature>
<evidence type="ECO:0000313" key="3">
    <source>
        <dbReference type="Proteomes" id="UP000244309"/>
    </source>
</evidence>
<keyword evidence="3" id="KW-1185">Reference proteome</keyword>
<gene>
    <name evidence="2" type="ORF">CXQ85_001468</name>
</gene>
<dbReference type="GeneID" id="37006799"/>
<dbReference type="VEuPathDB" id="FungiDB:CXQ85_001468"/>
<sequence>MNVLPPANGKKLWRIKRSVSSGSPTSADASSSLECFNSSQKISAAGKQFMSRRPPLKRPKSKPGMPKDFVFVDLSPVKSEESGEEAVSSSNSSVCSSPTVDTVFSGHSPSSSYSNTSNYSYNYASDDLYGPCFDESLLGLGLMGVEFPESMQPVEPQLPVNMGMQNGCFETPQFPQSAQFEAPQPVQQLASPETPQHSQKRRKSAGGFTFKSYTGPGNGIKKKKTNNHRRCFSEPAKKQQVQKVQPPTPPTTLEDFLHMPKVEQGQGFDLQMVDEMAPFSYSPESEGELGFDFSSFVQI</sequence>
<dbReference type="RefSeq" id="XP_025340108.1">
    <property type="nucleotide sequence ID" value="XM_025485177.1"/>
</dbReference>
<accession>A0A2V1AMT8</accession>
<protein>
    <submittedName>
        <fullName evidence="2">Uncharacterized protein</fullName>
    </submittedName>
</protein>
<feature type="region of interest" description="Disordered" evidence="1">
    <location>
        <begin position="179"/>
        <end position="226"/>
    </location>
</feature>
<organism evidence="2 3">
    <name type="scientific">Candidozyma haemuli</name>
    <dbReference type="NCBI Taxonomy" id="45357"/>
    <lineage>
        <taxon>Eukaryota</taxon>
        <taxon>Fungi</taxon>
        <taxon>Dikarya</taxon>
        <taxon>Ascomycota</taxon>
        <taxon>Saccharomycotina</taxon>
        <taxon>Pichiomycetes</taxon>
        <taxon>Metschnikowiaceae</taxon>
        <taxon>Candidozyma</taxon>
    </lineage>
</organism>